<reference evidence="2" key="1">
    <citation type="submission" date="2019-03" db="EMBL/GenBank/DDBJ databases">
        <authorList>
            <person name="Mank J."/>
            <person name="Almeida P."/>
        </authorList>
    </citation>
    <scope>NUCLEOTIDE SEQUENCE</scope>
    <source>
        <strain evidence="2">78183</strain>
    </source>
</reference>
<dbReference type="Pfam" id="PF04179">
    <property type="entry name" value="Init_tRNA_PT"/>
    <property type="match status" value="1"/>
</dbReference>
<evidence type="ECO:0000259" key="1">
    <source>
        <dbReference type="Pfam" id="PF04179"/>
    </source>
</evidence>
<dbReference type="InterPro" id="IPR007306">
    <property type="entry name" value="Rit1"/>
</dbReference>
<name>A0A6N2L1I9_SALVM</name>
<evidence type="ECO:0000313" key="2">
    <source>
        <dbReference type="EMBL" id="VFU29197.1"/>
    </source>
</evidence>
<dbReference type="GO" id="GO:0019988">
    <property type="term" value="P:charged-tRNA amino acid modification"/>
    <property type="evidence" value="ECO:0007669"/>
    <property type="project" value="InterPro"/>
</dbReference>
<feature type="domain" description="Rit1 DUSP-like" evidence="1">
    <location>
        <begin position="25"/>
        <end position="134"/>
    </location>
</feature>
<dbReference type="PANTHER" id="PTHR31811">
    <property type="entry name" value="TRNA A64-2'-O-RIBOSYLPHOSPHATE TRANSFERASE"/>
    <property type="match status" value="1"/>
</dbReference>
<accession>A0A6N2L1I9</accession>
<dbReference type="GO" id="GO:0043399">
    <property type="term" value="F:tRNA adenosine(64)-2'-O-ribosylphosphate transferase activity"/>
    <property type="evidence" value="ECO:0007669"/>
    <property type="project" value="InterPro"/>
</dbReference>
<gene>
    <name evidence="2" type="ORF">SVIM_LOCUS104192</name>
</gene>
<dbReference type="GO" id="GO:0005737">
    <property type="term" value="C:cytoplasm"/>
    <property type="evidence" value="ECO:0007669"/>
    <property type="project" value="TreeGrafter"/>
</dbReference>
<dbReference type="Gene3D" id="3.90.190.10">
    <property type="entry name" value="Protein tyrosine phosphatase superfamily"/>
    <property type="match status" value="1"/>
</dbReference>
<dbReference type="InterPro" id="IPR029021">
    <property type="entry name" value="Prot-tyrosine_phosphatase-like"/>
</dbReference>
<dbReference type="EMBL" id="CAADRP010000513">
    <property type="protein sequence ID" value="VFU29197.1"/>
    <property type="molecule type" value="Genomic_DNA"/>
</dbReference>
<sequence length="142" mass="15689">MSNVDCILNCDKESVSINLPDSEAHLHLPMVSSKLDRFSLFNNLPAAVNFAKLNLRKAHRLLVCCRSGEDISVCICLAILTSLFDDKGTFDDGRSFSETCITKLEMRRRLVFVCRFALTARPSRGNLKQVFGFLTGGSVASA</sequence>
<organism evidence="2">
    <name type="scientific">Salix viminalis</name>
    <name type="common">Common osier</name>
    <name type="synonym">Basket willow</name>
    <dbReference type="NCBI Taxonomy" id="40686"/>
    <lineage>
        <taxon>Eukaryota</taxon>
        <taxon>Viridiplantae</taxon>
        <taxon>Streptophyta</taxon>
        <taxon>Embryophyta</taxon>
        <taxon>Tracheophyta</taxon>
        <taxon>Spermatophyta</taxon>
        <taxon>Magnoliopsida</taxon>
        <taxon>eudicotyledons</taxon>
        <taxon>Gunneridae</taxon>
        <taxon>Pentapetalae</taxon>
        <taxon>rosids</taxon>
        <taxon>fabids</taxon>
        <taxon>Malpighiales</taxon>
        <taxon>Salicaceae</taxon>
        <taxon>Saliceae</taxon>
        <taxon>Salix</taxon>
    </lineage>
</organism>
<protein>
    <recommendedName>
        <fullName evidence="1">Rit1 DUSP-like domain-containing protein</fullName>
    </recommendedName>
</protein>
<dbReference type="InterPro" id="IPR033421">
    <property type="entry name" value="Rit1_DUSP-like"/>
</dbReference>
<proteinExistence type="predicted"/>
<dbReference type="AlphaFoldDB" id="A0A6N2L1I9"/>
<dbReference type="PANTHER" id="PTHR31811:SF0">
    <property type="entry name" value="TRNA A64-2'-O-RIBOSYLPHOSPHATE TRANSFERASE"/>
    <property type="match status" value="1"/>
</dbReference>